<dbReference type="GO" id="GO:0016020">
    <property type="term" value="C:membrane"/>
    <property type="evidence" value="ECO:0007669"/>
    <property type="project" value="UniProtKB-SubCell"/>
</dbReference>
<reference evidence="10 11" key="2">
    <citation type="submission" date="2012-02" db="EMBL/GenBank/DDBJ databases">
        <title>Improved High-Quality Draft sequence of Eubacterium cellulosolvens 6.</title>
        <authorList>
            <consortium name="US DOE Joint Genome Institute"/>
            <person name="Lucas S."/>
            <person name="Han J."/>
            <person name="Lapidus A."/>
            <person name="Cheng J.-F."/>
            <person name="Goodwin L."/>
            <person name="Pitluck S."/>
            <person name="Peters L."/>
            <person name="Mikhailova N."/>
            <person name="Gu W."/>
            <person name="Detter J.C."/>
            <person name="Han C."/>
            <person name="Tapia R."/>
            <person name="Land M."/>
            <person name="Hauser L."/>
            <person name="Kyrpides N."/>
            <person name="Ivanova N."/>
            <person name="Pagani I."/>
            <person name="Johnson E."/>
            <person name="Mukhopadhyay B."/>
            <person name="Anderson I."/>
            <person name="Woyke T."/>
        </authorList>
    </citation>
    <scope>NUCLEOTIDE SEQUENCE [LARGE SCALE GENOMIC DNA]</scope>
    <source>
        <strain evidence="10 11">6</strain>
    </source>
</reference>
<keyword evidence="4 8" id="KW-0812">Transmembrane</keyword>
<dbReference type="OrthoDB" id="9808602at2"/>
<dbReference type="AlphaFoldDB" id="I5AQ61"/>
<dbReference type="Pfam" id="PF02397">
    <property type="entry name" value="Bac_transf"/>
    <property type="match status" value="1"/>
</dbReference>
<dbReference type="HOGENOM" id="CLU_024920_0_0_9"/>
<feature type="transmembrane region" description="Helical" evidence="8">
    <location>
        <begin position="130"/>
        <end position="152"/>
    </location>
</feature>
<feature type="compositionally biased region" description="Basic and acidic residues" evidence="7">
    <location>
        <begin position="478"/>
        <end position="491"/>
    </location>
</feature>
<evidence type="ECO:0000256" key="7">
    <source>
        <dbReference type="SAM" id="MobiDB-lite"/>
    </source>
</evidence>
<dbReference type="Proteomes" id="UP000005753">
    <property type="component" value="Chromosome"/>
</dbReference>
<sequence>MIKADLQKLNTQRAIKQSSSRYVFRTCCAILLTIMFSASFFYVWLEFVEEHNQTGHLLGLANLLMAVLIYGGISILLFNWLGGYRIGVYRKMNIVASQISGLFLLNIAEIFVSMAITGQFRFFFDFLWRYALLFVVQSVADVIVTDVMVNVYRKMFPPFRLLEVYDKHEGYAKVLPQKLNSMQYKYDVSAGIRFDVPQEKLISEMLKYDAILINDLPAEQEKTMLKLCFAMNKRVYYVPKISDILVKSSGELNQFDSPLYYRRNMPMNSWERMWKRFFDLLFSALALLLLSPLLGVVALAIKLEDGGSVFFRQERCTIGGEIFSILKFRSMIEDADKAGEVHPAEDEDPRITKVGRFIRKFRIDELPQLINILKGDMSIVGPRPERLEHIEMYTKQIPEFCFREKVKGGLTGYAQVYGKYNTSALDKLKMDLIYIVNYSILLDIQIIFETVRVLFSKESTEGFGEEQTWYGEEQGEEGQVKKEHVGEGRTQ</sequence>
<feature type="transmembrane region" description="Helical" evidence="8">
    <location>
        <begin position="277"/>
        <end position="301"/>
    </location>
</feature>
<evidence type="ECO:0000313" key="11">
    <source>
        <dbReference type="Proteomes" id="UP000005753"/>
    </source>
</evidence>
<dbReference type="STRING" id="633697.EubceDRAFT1_0066"/>
<comment type="similarity">
    <text evidence="2">Belongs to the bacterial sugar transferase family.</text>
</comment>
<dbReference type="GO" id="GO:0016780">
    <property type="term" value="F:phosphotransferase activity, for other substituted phosphate groups"/>
    <property type="evidence" value="ECO:0007669"/>
    <property type="project" value="TreeGrafter"/>
</dbReference>
<keyword evidence="6 8" id="KW-0472">Membrane</keyword>
<dbReference type="InterPro" id="IPR017475">
    <property type="entry name" value="EPS_sugar_tfrase"/>
</dbReference>
<dbReference type="PANTHER" id="PTHR30576">
    <property type="entry name" value="COLANIC BIOSYNTHESIS UDP-GLUCOSE LIPID CARRIER TRANSFERASE"/>
    <property type="match status" value="1"/>
</dbReference>
<keyword evidence="5 8" id="KW-1133">Transmembrane helix</keyword>
<evidence type="ECO:0000256" key="2">
    <source>
        <dbReference type="ARBA" id="ARBA00006464"/>
    </source>
</evidence>
<evidence type="ECO:0000313" key="10">
    <source>
        <dbReference type="EMBL" id="EIM55934.1"/>
    </source>
</evidence>
<evidence type="ECO:0000256" key="1">
    <source>
        <dbReference type="ARBA" id="ARBA00004141"/>
    </source>
</evidence>
<evidence type="ECO:0000259" key="9">
    <source>
        <dbReference type="Pfam" id="PF02397"/>
    </source>
</evidence>
<proteinExistence type="inferred from homology"/>
<dbReference type="eggNOG" id="COG2148">
    <property type="taxonomic scope" value="Bacteria"/>
</dbReference>
<reference evidence="10 11" key="1">
    <citation type="submission" date="2010-08" db="EMBL/GenBank/DDBJ databases">
        <authorList>
            <consortium name="US DOE Joint Genome Institute (JGI-PGF)"/>
            <person name="Lucas S."/>
            <person name="Copeland A."/>
            <person name="Lapidus A."/>
            <person name="Cheng J.-F."/>
            <person name="Bruce D."/>
            <person name="Goodwin L."/>
            <person name="Pitluck S."/>
            <person name="Land M.L."/>
            <person name="Hauser L."/>
            <person name="Chang Y.-J."/>
            <person name="Anderson I.J."/>
            <person name="Johnson E."/>
            <person name="Mulhopadhyay B."/>
            <person name="Kyrpides N."/>
            <person name="Woyke T.J."/>
        </authorList>
    </citation>
    <scope>NUCLEOTIDE SEQUENCE [LARGE SCALE GENOMIC DNA]</scope>
    <source>
        <strain evidence="10 11">6</strain>
    </source>
</reference>
<evidence type="ECO:0000256" key="5">
    <source>
        <dbReference type="ARBA" id="ARBA00022989"/>
    </source>
</evidence>
<accession>I5AQ61</accession>
<feature type="domain" description="Bacterial sugar transferase" evidence="9">
    <location>
        <begin position="275"/>
        <end position="455"/>
    </location>
</feature>
<dbReference type="EMBL" id="CM001487">
    <property type="protein sequence ID" value="EIM55934.1"/>
    <property type="molecule type" value="Genomic_DNA"/>
</dbReference>
<name>I5AQ61_EUBC6</name>
<keyword evidence="11" id="KW-1185">Reference proteome</keyword>
<feature type="transmembrane region" description="Helical" evidence="8">
    <location>
        <begin position="22"/>
        <end position="45"/>
    </location>
</feature>
<feature type="transmembrane region" description="Helical" evidence="8">
    <location>
        <begin position="102"/>
        <end position="124"/>
    </location>
</feature>
<feature type="transmembrane region" description="Helical" evidence="8">
    <location>
        <begin position="57"/>
        <end position="81"/>
    </location>
</feature>
<evidence type="ECO:0000256" key="8">
    <source>
        <dbReference type="SAM" id="Phobius"/>
    </source>
</evidence>
<dbReference type="InterPro" id="IPR003362">
    <property type="entry name" value="Bact_transf"/>
</dbReference>
<evidence type="ECO:0000256" key="4">
    <source>
        <dbReference type="ARBA" id="ARBA00022692"/>
    </source>
</evidence>
<protein>
    <submittedName>
        <fullName evidence="10">Exopolysaccharide biosynthesis polyprenyl glycosylphosphotransferase</fullName>
    </submittedName>
</protein>
<feature type="region of interest" description="Disordered" evidence="7">
    <location>
        <begin position="461"/>
        <end position="491"/>
    </location>
</feature>
<dbReference type="PANTHER" id="PTHR30576:SF0">
    <property type="entry name" value="UNDECAPRENYL-PHOSPHATE N-ACETYLGALACTOSAMINYL 1-PHOSPHATE TRANSFERASE-RELATED"/>
    <property type="match status" value="1"/>
</dbReference>
<evidence type="ECO:0000256" key="3">
    <source>
        <dbReference type="ARBA" id="ARBA00022679"/>
    </source>
</evidence>
<gene>
    <name evidence="10" type="ORF">EubceDRAFT1_0066</name>
</gene>
<keyword evidence="3 10" id="KW-0808">Transferase</keyword>
<evidence type="ECO:0000256" key="6">
    <source>
        <dbReference type="ARBA" id="ARBA00023136"/>
    </source>
</evidence>
<comment type="subcellular location">
    <subcellularLocation>
        <location evidence="1">Membrane</location>
        <topology evidence="1">Multi-pass membrane protein</topology>
    </subcellularLocation>
</comment>
<organism evidence="10 11">
    <name type="scientific">Eubacterium cellulosolvens (strain ATCC 43171 / JCM 9499 / 6)</name>
    <name type="common">Cillobacterium cellulosolvens</name>
    <dbReference type="NCBI Taxonomy" id="633697"/>
    <lineage>
        <taxon>Bacteria</taxon>
        <taxon>Bacillati</taxon>
        <taxon>Bacillota</taxon>
        <taxon>Clostridia</taxon>
        <taxon>Eubacteriales</taxon>
        <taxon>Eubacteriaceae</taxon>
        <taxon>Eubacterium</taxon>
    </lineage>
</organism>
<dbReference type="NCBIfam" id="TIGR03025">
    <property type="entry name" value="EPS_sugtrans"/>
    <property type="match status" value="1"/>
</dbReference>